<protein>
    <submittedName>
        <fullName evidence="2">Uncharacterized protein</fullName>
    </submittedName>
</protein>
<accession>A0A9E7GPU4</accession>
<evidence type="ECO:0000256" key="1">
    <source>
        <dbReference type="SAM" id="Phobius"/>
    </source>
</evidence>
<keyword evidence="1" id="KW-0472">Membrane</keyword>
<sequence>MEEEKAGSCSCLIKLWVCPILLMAVTAATLAAFIRLLLAIDGLPAAVVTAGGTEHGRPANKGKSRLHLLAGAKGVGGARSGIRPQRGRRPVVGTAPSYCGTLAALARSGRHRQGGDDRNVAKIVEGD</sequence>
<dbReference type="EMBL" id="CP097509">
    <property type="protein sequence ID" value="URE19231.1"/>
    <property type="molecule type" value="Genomic_DNA"/>
</dbReference>
<keyword evidence="3" id="KW-1185">Reference proteome</keyword>
<keyword evidence="1" id="KW-1133">Transmembrane helix</keyword>
<evidence type="ECO:0000313" key="3">
    <source>
        <dbReference type="Proteomes" id="UP001055439"/>
    </source>
</evidence>
<organism evidence="2 3">
    <name type="scientific">Musa troglodytarum</name>
    <name type="common">fe'i banana</name>
    <dbReference type="NCBI Taxonomy" id="320322"/>
    <lineage>
        <taxon>Eukaryota</taxon>
        <taxon>Viridiplantae</taxon>
        <taxon>Streptophyta</taxon>
        <taxon>Embryophyta</taxon>
        <taxon>Tracheophyta</taxon>
        <taxon>Spermatophyta</taxon>
        <taxon>Magnoliopsida</taxon>
        <taxon>Liliopsida</taxon>
        <taxon>Zingiberales</taxon>
        <taxon>Musaceae</taxon>
        <taxon>Musa</taxon>
    </lineage>
</organism>
<feature type="transmembrane region" description="Helical" evidence="1">
    <location>
        <begin position="12"/>
        <end position="38"/>
    </location>
</feature>
<gene>
    <name evidence="2" type="ORF">MUK42_12453</name>
</gene>
<evidence type="ECO:0000313" key="2">
    <source>
        <dbReference type="EMBL" id="URE19231.1"/>
    </source>
</evidence>
<name>A0A9E7GPU4_9LILI</name>
<dbReference type="Proteomes" id="UP001055439">
    <property type="component" value="Chromosome 7"/>
</dbReference>
<dbReference type="AlphaFoldDB" id="A0A9E7GPU4"/>
<proteinExistence type="predicted"/>
<reference evidence="2" key="1">
    <citation type="submission" date="2022-05" db="EMBL/GenBank/DDBJ databases">
        <title>The Musa troglodytarum L. genome provides insights into the mechanism of non-climacteric behaviour and enrichment of carotenoids.</title>
        <authorList>
            <person name="Wang J."/>
        </authorList>
    </citation>
    <scope>NUCLEOTIDE SEQUENCE</scope>
    <source>
        <tissue evidence="2">Leaf</tissue>
    </source>
</reference>
<keyword evidence="1" id="KW-0812">Transmembrane</keyword>